<evidence type="ECO:0000313" key="2">
    <source>
        <dbReference type="Proteomes" id="UP001589836"/>
    </source>
</evidence>
<dbReference type="InterPro" id="IPR005624">
    <property type="entry name" value="PduO/GlcC-like"/>
</dbReference>
<comment type="caution">
    <text evidence="1">The sequence shown here is derived from an EMBL/GenBank/DDBJ whole genome shotgun (WGS) entry which is preliminary data.</text>
</comment>
<keyword evidence="2" id="KW-1185">Reference proteome</keyword>
<dbReference type="PIRSF" id="PIRSF008757">
    <property type="entry name" value="UCP008757"/>
    <property type="match status" value="1"/>
</dbReference>
<dbReference type="SUPFAM" id="SSF143744">
    <property type="entry name" value="GlcG-like"/>
    <property type="match status" value="1"/>
</dbReference>
<name>A0ABV6LQ31_9BACI</name>
<dbReference type="InterPro" id="IPR038084">
    <property type="entry name" value="PduO/GlcC-like_sf"/>
</dbReference>
<dbReference type="Gene3D" id="3.30.450.150">
    <property type="entry name" value="Haem-degrading domain"/>
    <property type="match status" value="1"/>
</dbReference>
<gene>
    <name evidence="1" type="ORF">ACFFGV_13195</name>
</gene>
<dbReference type="Proteomes" id="UP001589836">
    <property type="component" value="Unassembled WGS sequence"/>
</dbReference>
<dbReference type="NCBIfam" id="NF002696">
    <property type="entry name" value="PRK02487.1-5"/>
    <property type="match status" value="1"/>
</dbReference>
<dbReference type="RefSeq" id="WP_377348583.1">
    <property type="nucleotide sequence ID" value="NZ_JBHLTP010000011.1"/>
</dbReference>
<reference evidence="1 2" key="1">
    <citation type="submission" date="2024-09" db="EMBL/GenBank/DDBJ databases">
        <authorList>
            <person name="Sun Q."/>
            <person name="Mori K."/>
        </authorList>
    </citation>
    <scope>NUCLEOTIDE SEQUENCE [LARGE SCALE GENOMIC DNA]</scope>
    <source>
        <strain evidence="1 2">NCAIM B.02529</strain>
    </source>
</reference>
<dbReference type="EMBL" id="JBHLTP010000011">
    <property type="protein sequence ID" value="MFC0524525.1"/>
    <property type="molecule type" value="Genomic_DNA"/>
</dbReference>
<dbReference type="PANTHER" id="PTHR28255">
    <property type="match status" value="1"/>
</dbReference>
<organism evidence="1 2">
    <name type="scientific">Pontibacillus salicampi</name>
    <dbReference type="NCBI Taxonomy" id="1449801"/>
    <lineage>
        <taxon>Bacteria</taxon>
        <taxon>Bacillati</taxon>
        <taxon>Bacillota</taxon>
        <taxon>Bacilli</taxon>
        <taxon>Bacillales</taxon>
        <taxon>Bacillaceae</taxon>
        <taxon>Pontibacillus</taxon>
    </lineage>
</organism>
<dbReference type="PANTHER" id="PTHR28255:SF1">
    <property type="entry name" value="UPF0303 PROTEIN YBR137W"/>
    <property type="match status" value="1"/>
</dbReference>
<dbReference type="Pfam" id="PF03928">
    <property type="entry name" value="HbpS-like"/>
    <property type="match status" value="1"/>
</dbReference>
<proteinExistence type="predicted"/>
<evidence type="ECO:0000313" key="1">
    <source>
        <dbReference type="EMBL" id="MFC0524525.1"/>
    </source>
</evidence>
<accession>A0ABV6LQ31</accession>
<protein>
    <submittedName>
        <fullName evidence="1">Heme-degrading domain-containing protein</fullName>
    </submittedName>
</protein>
<sequence>MHSESMSKLLQEEDQLAFPKFTNEDALQLGFTIIDMAKKHNVFIAVHIERNGQPLFSHLMNGTSGENEAWINRKKAVVNHYNHSSAFIAERFKEMGTSHNESSLLPINDFQAVGGSIPLIIKGTGVVGTITVAGLTPELDHQYAVDGTLAYLNQ</sequence>
<dbReference type="InterPro" id="IPR010371">
    <property type="entry name" value="YBR137W-like"/>
</dbReference>